<dbReference type="Gene3D" id="3.30.2320.80">
    <property type="match status" value="1"/>
</dbReference>
<reference evidence="2 3" key="1">
    <citation type="submission" date="2021-03" db="EMBL/GenBank/DDBJ databases">
        <title>Haloterrigena longa sp. nov. and Haloterrigena limicola sp. nov., extremely halophilic archaea isolated from a salt lake.</title>
        <authorList>
            <person name="Henglin C."/>
        </authorList>
    </citation>
    <scope>NUCLEOTIDE SEQUENCE [LARGE SCALE GENOMIC DNA]</scope>
    <source>
        <strain evidence="2 3">KZCA68</strain>
    </source>
</reference>
<accession>A0A8A2VGA8</accession>
<feature type="compositionally biased region" description="Basic and acidic residues" evidence="1">
    <location>
        <begin position="51"/>
        <end position="70"/>
    </location>
</feature>
<proteinExistence type="predicted"/>
<dbReference type="RefSeq" id="WP_207288989.1">
    <property type="nucleotide sequence ID" value="NZ_CP071462.1"/>
</dbReference>
<keyword evidence="3" id="KW-1185">Reference proteome</keyword>
<name>A0A8A2VGA8_9EURY</name>
<dbReference type="KEGG" id="hakz:J0X25_00035"/>
<evidence type="ECO:0000313" key="2">
    <source>
        <dbReference type="EMBL" id="QSW99382.1"/>
    </source>
</evidence>
<protein>
    <submittedName>
        <fullName evidence="2">Zinc ribbon domain-containing protein</fullName>
    </submittedName>
</protein>
<evidence type="ECO:0000256" key="1">
    <source>
        <dbReference type="SAM" id="MobiDB-lite"/>
    </source>
</evidence>
<organism evidence="2 3">
    <name type="scientific">Haloterrigena alkaliphila</name>
    <dbReference type="NCBI Taxonomy" id="2816475"/>
    <lineage>
        <taxon>Archaea</taxon>
        <taxon>Methanobacteriati</taxon>
        <taxon>Methanobacteriota</taxon>
        <taxon>Stenosarchaea group</taxon>
        <taxon>Halobacteria</taxon>
        <taxon>Halobacteriales</taxon>
        <taxon>Natrialbaceae</taxon>
        <taxon>Haloterrigena</taxon>
    </lineage>
</organism>
<dbReference type="Proteomes" id="UP000663203">
    <property type="component" value="Chromosome"/>
</dbReference>
<feature type="region of interest" description="Disordered" evidence="1">
    <location>
        <begin position="40"/>
        <end position="70"/>
    </location>
</feature>
<dbReference type="GeneID" id="63185646"/>
<gene>
    <name evidence="2" type="ORF">J0X25_00035</name>
</gene>
<sequence>MSMFERLGEKVERFKQEAVDAREESAEFSCRNCDTGIHHERETCPECGSSEIERVSTDPESESERDAESE</sequence>
<evidence type="ECO:0000313" key="3">
    <source>
        <dbReference type="Proteomes" id="UP000663203"/>
    </source>
</evidence>
<dbReference type="AlphaFoldDB" id="A0A8A2VGA8"/>
<dbReference type="EMBL" id="CP071462">
    <property type="protein sequence ID" value="QSW99382.1"/>
    <property type="molecule type" value="Genomic_DNA"/>
</dbReference>